<organism evidence="1 2">
    <name type="scientific">Persea americana</name>
    <name type="common">Avocado</name>
    <dbReference type="NCBI Taxonomy" id="3435"/>
    <lineage>
        <taxon>Eukaryota</taxon>
        <taxon>Viridiplantae</taxon>
        <taxon>Streptophyta</taxon>
        <taxon>Embryophyta</taxon>
        <taxon>Tracheophyta</taxon>
        <taxon>Spermatophyta</taxon>
        <taxon>Magnoliopsida</taxon>
        <taxon>Magnoliidae</taxon>
        <taxon>Laurales</taxon>
        <taxon>Lauraceae</taxon>
        <taxon>Persea</taxon>
    </lineage>
</organism>
<dbReference type="Proteomes" id="UP001234297">
    <property type="component" value="Chromosome 11"/>
</dbReference>
<name>A0ACC2KXI1_PERAE</name>
<dbReference type="EMBL" id="CM056819">
    <property type="protein sequence ID" value="KAJ8625468.1"/>
    <property type="molecule type" value="Genomic_DNA"/>
</dbReference>
<protein>
    <submittedName>
        <fullName evidence="1">Uncharacterized protein</fullName>
    </submittedName>
</protein>
<proteinExistence type="predicted"/>
<evidence type="ECO:0000313" key="1">
    <source>
        <dbReference type="EMBL" id="KAJ8625468.1"/>
    </source>
</evidence>
<sequence length="265" mass="29391">MGKGLEDLQPVLGEAKPEWNITTPHSQQASLSPFIFSVHALDSSRLRIHASDFHSYTWESIRTVQQLEDLRDVIGIGGSWSEFVTYLIASLSSDNVKLVVGGVLDSTGATSAKLVAHKSKGMPLISIPLGRLMNSSADDAKANLSFELFNAYKGQRDDIVREQERTYQLTKMLHAEREKSESIQRQLDAVVFSSKRKHQKFGGSDKAFPMSDSLSKVDTAPFSEKQSSDKPSNKDPHSMKVGNRVVPAYRRAKVRGVVLQDDDDN</sequence>
<keyword evidence="2" id="KW-1185">Reference proteome</keyword>
<reference evidence="1 2" key="1">
    <citation type="journal article" date="2022" name="Hortic Res">
        <title>A haplotype resolved chromosomal level avocado genome allows analysis of novel avocado genes.</title>
        <authorList>
            <person name="Nath O."/>
            <person name="Fletcher S.J."/>
            <person name="Hayward A."/>
            <person name="Shaw L.M."/>
            <person name="Masouleh A.K."/>
            <person name="Furtado A."/>
            <person name="Henry R.J."/>
            <person name="Mitter N."/>
        </authorList>
    </citation>
    <scope>NUCLEOTIDE SEQUENCE [LARGE SCALE GENOMIC DNA]</scope>
    <source>
        <strain evidence="2">cv. Hass</strain>
    </source>
</reference>
<evidence type="ECO:0000313" key="2">
    <source>
        <dbReference type="Proteomes" id="UP001234297"/>
    </source>
</evidence>
<accession>A0ACC2KXI1</accession>
<comment type="caution">
    <text evidence="1">The sequence shown here is derived from an EMBL/GenBank/DDBJ whole genome shotgun (WGS) entry which is preliminary data.</text>
</comment>
<gene>
    <name evidence="1" type="ORF">MRB53_033998</name>
</gene>